<organism evidence="3 4">
    <name type="scientific">Strigamia maritima</name>
    <name type="common">European centipede</name>
    <name type="synonym">Geophilus maritimus</name>
    <dbReference type="NCBI Taxonomy" id="126957"/>
    <lineage>
        <taxon>Eukaryota</taxon>
        <taxon>Metazoa</taxon>
        <taxon>Ecdysozoa</taxon>
        <taxon>Arthropoda</taxon>
        <taxon>Myriapoda</taxon>
        <taxon>Chilopoda</taxon>
        <taxon>Pleurostigmophora</taxon>
        <taxon>Geophilomorpha</taxon>
        <taxon>Linotaeniidae</taxon>
        <taxon>Strigamia</taxon>
    </lineage>
</organism>
<protein>
    <recommendedName>
        <fullName evidence="2">Zinc finger protein Rlf/292/654 TPR repeats domain-containing protein</fullName>
    </recommendedName>
</protein>
<dbReference type="HOGENOM" id="CLU_282750_0_0_1"/>
<evidence type="ECO:0000313" key="3">
    <source>
        <dbReference type="EnsemblMetazoa" id="SMAR005171-PA"/>
    </source>
</evidence>
<feature type="region of interest" description="Disordered" evidence="1">
    <location>
        <begin position="814"/>
        <end position="844"/>
    </location>
</feature>
<dbReference type="InterPro" id="IPR057986">
    <property type="entry name" value="TPR_Rlf/292/654"/>
</dbReference>
<dbReference type="EMBL" id="JH431584">
    <property type="status" value="NOT_ANNOTATED_CDS"/>
    <property type="molecule type" value="Genomic_DNA"/>
</dbReference>
<reference evidence="3" key="2">
    <citation type="submission" date="2015-02" db="UniProtKB">
        <authorList>
            <consortium name="EnsemblMetazoa"/>
        </authorList>
    </citation>
    <scope>IDENTIFICATION</scope>
</reference>
<dbReference type="Pfam" id="PF25580">
    <property type="entry name" value="TPR_Rlf"/>
    <property type="match status" value="1"/>
</dbReference>
<evidence type="ECO:0000259" key="2">
    <source>
        <dbReference type="Pfam" id="PF25580"/>
    </source>
</evidence>
<keyword evidence="4" id="KW-1185">Reference proteome</keyword>
<dbReference type="Proteomes" id="UP000014500">
    <property type="component" value="Unassembled WGS sequence"/>
</dbReference>
<dbReference type="AlphaFoldDB" id="T1IVH3"/>
<dbReference type="eggNOG" id="ENOG502QT0I">
    <property type="taxonomic scope" value="Eukaryota"/>
</dbReference>
<evidence type="ECO:0000256" key="1">
    <source>
        <dbReference type="SAM" id="MobiDB-lite"/>
    </source>
</evidence>
<reference evidence="4" key="1">
    <citation type="submission" date="2011-05" db="EMBL/GenBank/DDBJ databases">
        <authorList>
            <person name="Richards S.R."/>
            <person name="Qu J."/>
            <person name="Jiang H."/>
            <person name="Jhangiani S.N."/>
            <person name="Agravi P."/>
            <person name="Goodspeed R."/>
            <person name="Gross S."/>
            <person name="Mandapat C."/>
            <person name="Jackson L."/>
            <person name="Mathew T."/>
            <person name="Pu L."/>
            <person name="Thornton R."/>
            <person name="Saada N."/>
            <person name="Wilczek-Boney K.B."/>
            <person name="Lee S."/>
            <person name="Kovar C."/>
            <person name="Wu Y."/>
            <person name="Scherer S.E."/>
            <person name="Worley K.C."/>
            <person name="Muzny D.M."/>
            <person name="Gibbs R."/>
        </authorList>
    </citation>
    <scope>NUCLEOTIDE SEQUENCE</scope>
    <source>
        <strain evidence="4">Brora</strain>
    </source>
</reference>
<feature type="region of interest" description="Disordered" evidence="1">
    <location>
        <begin position="1032"/>
        <end position="1051"/>
    </location>
</feature>
<dbReference type="EnsemblMetazoa" id="SMAR005171-RA">
    <property type="protein sequence ID" value="SMAR005171-PA"/>
    <property type="gene ID" value="SMAR005171"/>
</dbReference>
<name>T1IVH3_STRMM</name>
<evidence type="ECO:0000313" key="4">
    <source>
        <dbReference type="Proteomes" id="UP000014500"/>
    </source>
</evidence>
<feature type="domain" description="Zinc finger protein Rlf/292/654 TPR repeats" evidence="2">
    <location>
        <begin position="210"/>
        <end position="383"/>
    </location>
</feature>
<feature type="compositionally biased region" description="Polar residues" evidence="1">
    <location>
        <begin position="1032"/>
        <end position="1049"/>
    </location>
</feature>
<proteinExistence type="predicted"/>
<sequence>MADRRSVFMGEEDKVRSESALDTLIESWDALGCGNQENVHEKIVNLFKLTVNSILQVNWLNIKPELKCRLNYALQNCLCQAKSYPASLSLINALIEVSNTDSWYNQALATILNDQTSDSNVIGSLKHYCGTMNSDILWLQLQSLVQDEREDLALKFCTCCLNYSTLKTEERVHDLYYKLLFQLGLIDRLTKELLSSYSCEKGIDFVNRVLTSSNNDALSFASCLIQIFLVRDIFSQTTYSYTKNLMEMWINVLHKLNVTSQMLWEQVMTLASIFTTSAHYYLVVDLLFVRFGSKLLRLYVELYIKGLTVDLNYLENARMERTSDVNELEIHFANVLCKLAQILGSDHSLLARECFLSAFSINPTKDRLDKLKEFAVVVEDKKKSTSEQKYELCSGFCHCVVQGACRQSPKKTCEKTDDTVANGATESRATEDTITDEVKSVLSSVLDRIVDSEVDPWNISHYIFEEKSEDLPEQILEDLTIVLDEPRNKTLSWELNWTELKNRCEIYLETKSARKVTMMSSSANTNKPLPVPEVIKQNIVLPICNAVPTTVTPRVTTVLKIKEEQPDEPIPIIEPSKVAVSEANPTFYLDRPTNETSFLKEALTRTNLIKLVRVTDLKAKGEPVLLEELRRREFHKSQSLVSFKSVPFFNAIPTSSTKLSTTKEQVAAKTVATRHSKQIPIPPPARSIESTPKITAKSPNVLGKTTHSIVPGIQVQCDNSKLELPVATNEATKITPQKTNTFIHVSSAASTDNCVGVPKIPLLAHTALVKAGLTMEQMNPKVVISHSDMVDANKLLINNEKVLVSGTHGNNNVSLAIGSKDKTKSPNGINSEVPKDDKGPKKSTKKLVINSSDVGGASIQLPVMQIVAPMQLQPGITSGITTENKINFVTLTQSTPNNTVSTPVQVYTSPMVTSSTVSQQNMLGGSLPSTTRLHVKLVDNAVSFAKNTVTVARPTPTTGSYVLFNARCTVVNPNASSSATNTETIQIVSQPNVVAAVQSSLQSVAEFPQTINNGVPTTTVQQPCIGLANTLAKTGTTNRNEEPSSNSAEDTMIPLSEALLNLCDADELATGNHQQNNSTTDQVAQAQNSTFCETPAAANCSGVQ</sequence>
<accession>T1IVH3</accession>
<feature type="region of interest" description="Disordered" evidence="1">
    <location>
        <begin position="671"/>
        <end position="691"/>
    </location>
</feature>